<dbReference type="InterPro" id="IPR013317">
    <property type="entry name" value="DnaA_dom"/>
</dbReference>
<dbReference type="Pfam" id="PF00308">
    <property type="entry name" value="Bac_DnaA"/>
    <property type="match status" value="1"/>
</dbReference>
<dbReference type="InterPro" id="IPR027417">
    <property type="entry name" value="P-loop_NTPase"/>
</dbReference>
<dbReference type="Proteomes" id="UP001597568">
    <property type="component" value="Unassembled WGS sequence"/>
</dbReference>
<gene>
    <name evidence="2" type="ORF">ACFSY7_03545</name>
</gene>
<dbReference type="EMBL" id="JBHUOR010000019">
    <property type="protein sequence ID" value="MFD2867579.1"/>
    <property type="molecule type" value="Genomic_DNA"/>
</dbReference>
<protein>
    <submittedName>
        <fullName evidence="2">DnaA ATPase domain-containing protein</fullName>
    </submittedName>
</protein>
<accession>A0ABW5XX41</accession>
<dbReference type="SUPFAM" id="SSF52540">
    <property type="entry name" value="P-loop containing nucleoside triphosphate hydrolases"/>
    <property type="match status" value="1"/>
</dbReference>
<reference evidence="3" key="1">
    <citation type="journal article" date="2019" name="Int. J. Syst. Evol. Microbiol.">
        <title>The Global Catalogue of Microorganisms (GCM) 10K type strain sequencing project: providing services to taxonomists for standard genome sequencing and annotation.</title>
        <authorList>
            <consortium name="The Broad Institute Genomics Platform"/>
            <consortium name="The Broad Institute Genome Sequencing Center for Infectious Disease"/>
            <person name="Wu L."/>
            <person name="Ma J."/>
        </authorList>
    </citation>
    <scope>NUCLEOTIDE SEQUENCE [LARGE SCALE GENOMIC DNA]</scope>
    <source>
        <strain evidence="3">KCTC 33522</strain>
    </source>
</reference>
<dbReference type="PANTHER" id="PTHR30050">
    <property type="entry name" value="CHROMOSOMAL REPLICATION INITIATOR PROTEIN DNAA"/>
    <property type="match status" value="1"/>
</dbReference>
<evidence type="ECO:0000313" key="2">
    <source>
        <dbReference type="EMBL" id="MFD2867579.1"/>
    </source>
</evidence>
<keyword evidence="3" id="KW-1185">Reference proteome</keyword>
<feature type="domain" description="Chromosomal replication initiator protein DnaA ATPAse" evidence="1">
    <location>
        <begin position="109"/>
        <end position="218"/>
    </location>
</feature>
<name>A0ABW5XX41_9BACL</name>
<evidence type="ECO:0000259" key="1">
    <source>
        <dbReference type="Pfam" id="PF00308"/>
    </source>
</evidence>
<sequence length="307" mass="34895">MKMKDYNTPQVHFSAERSSKVQNINEVVKSDTAGGLRWDRDNHCDKHDSDFVFMPPAFKTSQCPVCGTERLRDDFQSEMQKVCTDGERLKKHNTLTKQSIIQDNTITAATFDNFTTQTEEEHTNKLKAIKVAERFAAGEAFNLWIQSPQTGCGKSHLAMSILKYVNESGAKDKSTLFLDFGRTMELIRDAINNKESKYTQNYFISLANSVDVLVIDDLGAETGDIYSDKRASDYTSNILRSILNGRQDKATIITTNLSGERMITGYQDGHKFVPPMYDKKMMSRAMRNVLHILFKETPDKRVGNLQF</sequence>
<evidence type="ECO:0000313" key="3">
    <source>
        <dbReference type="Proteomes" id="UP001597568"/>
    </source>
</evidence>
<proteinExistence type="predicted"/>
<comment type="caution">
    <text evidence="2">The sequence shown here is derived from an EMBL/GenBank/DDBJ whole genome shotgun (WGS) entry which is preliminary data.</text>
</comment>
<dbReference type="Gene3D" id="3.40.50.300">
    <property type="entry name" value="P-loop containing nucleotide triphosphate hydrolases"/>
    <property type="match status" value="1"/>
</dbReference>
<organism evidence="2 3">
    <name type="scientific">Kurthia populi</name>
    <dbReference type="NCBI Taxonomy" id="1562132"/>
    <lineage>
        <taxon>Bacteria</taxon>
        <taxon>Bacillati</taxon>
        <taxon>Bacillota</taxon>
        <taxon>Bacilli</taxon>
        <taxon>Bacillales</taxon>
        <taxon>Caryophanaceae</taxon>
        <taxon>Kurthia</taxon>
    </lineage>
</organism>
<dbReference type="PANTHER" id="PTHR30050:SF8">
    <property type="entry name" value="PRIMOSOMAL PROTEIN DNAI"/>
    <property type="match status" value="1"/>
</dbReference>